<dbReference type="Pfam" id="PF14403">
    <property type="entry name" value="CP_ATPgrasp_2"/>
    <property type="match status" value="1"/>
</dbReference>
<evidence type="ECO:0000259" key="3">
    <source>
        <dbReference type="Pfam" id="PF14403"/>
    </source>
</evidence>
<protein>
    <recommendedName>
        <fullName evidence="6">DUF403 domain-containing protein</fullName>
    </recommendedName>
</protein>
<feature type="domain" description="DUF403" evidence="2">
    <location>
        <begin position="733"/>
        <end position="973"/>
    </location>
</feature>
<feature type="region of interest" description="Disordered" evidence="1">
    <location>
        <begin position="641"/>
        <end position="725"/>
    </location>
</feature>
<name>A0A516NTX5_9NOCA</name>
<evidence type="ECO:0000256" key="1">
    <source>
        <dbReference type="SAM" id="MobiDB-lite"/>
    </source>
</evidence>
<evidence type="ECO:0008006" key="6">
    <source>
        <dbReference type="Google" id="ProtNLM"/>
    </source>
</evidence>
<evidence type="ECO:0000313" key="4">
    <source>
        <dbReference type="EMBL" id="QDP82353.1"/>
    </source>
</evidence>
<evidence type="ECO:0000313" key="5">
    <source>
        <dbReference type="Proteomes" id="UP000317039"/>
    </source>
</evidence>
<organism evidence="4 5">
    <name type="scientific">Nocardia otitidiscaviarum</name>
    <dbReference type="NCBI Taxonomy" id="1823"/>
    <lineage>
        <taxon>Bacteria</taxon>
        <taxon>Bacillati</taxon>
        <taxon>Actinomycetota</taxon>
        <taxon>Actinomycetes</taxon>
        <taxon>Mycobacteriales</taxon>
        <taxon>Nocardiaceae</taxon>
        <taxon>Nocardia</taxon>
    </lineage>
</organism>
<reference evidence="4 5" key="1">
    <citation type="submission" date="2019-07" db="EMBL/GenBank/DDBJ databases">
        <title>Complete Genome Sequence and Methylome Analysis of Nocardia otitidis-caviarum NEB252.</title>
        <authorList>
            <person name="Fomenkov A."/>
            <person name="Anton B.P."/>
            <person name="Vincze T."/>
            <person name="Roberts R.J."/>
        </authorList>
    </citation>
    <scope>NUCLEOTIDE SEQUENCE [LARGE SCALE GENOMIC DNA]</scope>
    <source>
        <strain evidence="4 5">NEB252</strain>
    </source>
</reference>
<dbReference type="PANTHER" id="PTHR34595:SF2">
    <property type="entry name" value="BLR2978 PROTEIN"/>
    <property type="match status" value="1"/>
</dbReference>
<dbReference type="EMBL" id="CP041695">
    <property type="protein sequence ID" value="QDP82353.1"/>
    <property type="molecule type" value="Genomic_DNA"/>
</dbReference>
<accession>A0A516NTX5</accession>
<evidence type="ECO:0000259" key="2">
    <source>
        <dbReference type="Pfam" id="PF04168"/>
    </source>
</evidence>
<dbReference type="InterPro" id="IPR025841">
    <property type="entry name" value="CP_ATPgrasp_2"/>
</dbReference>
<proteinExistence type="predicted"/>
<feature type="domain" description="Circularly permuted ATP-grasp type 2" evidence="3">
    <location>
        <begin position="157"/>
        <end position="530"/>
    </location>
</feature>
<dbReference type="InterPro" id="IPR007296">
    <property type="entry name" value="DUF403"/>
</dbReference>
<feature type="domain" description="DUF403" evidence="2">
    <location>
        <begin position="582"/>
        <end position="640"/>
    </location>
</feature>
<dbReference type="InterPro" id="IPR051680">
    <property type="entry name" value="ATP-dep_Glu-Cys_Ligase-2"/>
</dbReference>
<gene>
    <name evidence="4" type="ORF">FOH10_30090</name>
</gene>
<dbReference type="PANTHER" id="PTHR34595">
    <property type="entry name" value="BLR5612 PROTEIN"/>
    <property type="match status" value="1"/>
</dbReference>
<dbReference type="Gene3D" id="3.40.50.11290">
    <property type="match status" value="1"/>
</dbReference>
<dbReference type="AlphaFoldDB" id="A0A516NTX5"/>
<dbReference type="SUPFAM" id="SSF56059">
    <property type="entry name" value="Glutathione synthetase ATP-binding domain-like"/>
    <property type="match status" value="1"/>
</dbReference>
<dbReference type="Proteomes" id="UP000317039">
    <property type="component" value="Chromosome"/>
</dbReference>
<dbReference type="Pfam" id="PF04168">
    <property type="entry name" value="Alpha-E"/>
    <property type="match status" value="2"/>
</dbReference>
<sequence>MSVRPGSWICGGRGRCGEWSATGRQAWEVVAVTVLDPTQPGAADGPDRWDKVAARREVAEEFAKYRAAAADTGAVDACGLPTPGYFDELVDDAGRVRPMWTELSAEFLDQGRSGLHRMDTRVRRLIEDDAITYTEISGYPDRAEPTAATPWRLDPIPLLVSADDWTGLEAGLVQRSRLLDAVLTDVYGARRTLTEGLLPPQLVFGHRGYVRAAHGISLPGRQQLFLHACDVSRWSDGEFRVLADWAQAPSGAGYALADRRVVSAAIPEAFELASPRPLTPFVRAMRLMLVEAAPRAGDEEPVVVVLSPGVHSETAFDQAYLASVLGFPLVESADLVVRDGRLWMRSLGTLEQVDVVLRRVDAEFSDPLDLRPDSRLGVVGLVEVLRRGAVTVVNTLGSGLLESPALASFLPRLSRALLDEDLKLPGVPSYWGGDDLERAHLIARLDRLILRSTVDDSTVFGPVLSRAQVQRWRARIEAEGWRWVGQEPARFSVAPAVTGRGGLAAAPVALRLFSLAGRVGYRAMAGGLGQLHHGGAPRAEVSEAAAKDIWVRTAPTPVPAAEIPDERERPTPAAAHEAVNSPRVLDDLFWLGRYSERADATVRLLTAVHDRYQDYRYRPWLEGAEAMPTLVTALSRLTGTPYPLPEAAAPDSPTDSETPPREASAPDAASGRAMAAEQVQGPGGQSQRMGSAAPTGGPSPPRQSPTAQRMRRHGSFDHPTEPIALPGASWRDHRYLVTLTIDRELPGALAYAVERYANTARAVRDQVTPGVWATLGAIDRAFAEYRTTRGDRVAALSEVHARVLSGLESLAGIDAEIMVRDTGWQVLDIGRRIERGLAVTALLAAAFAETHPPGISRVLTEAVLQATASSVSYRRRHRDSLRVAAVAELLLFDAANPRSLAYQLERVETELLALPGGSATTRPQRLLADARRMLRRLDPADLEATDAEGRRTDLVDLLDGLHLRLRTFAESFEATRLSVPRDIQPLWGSTRVVG</sequence>
<dbReference type="KEGG" id="nod:FOH10_30090"/>